<keyword evidence="6 7" id="KW-0472">Membrane</keyword>
<comment type="subcellular location">
    <subcellularLocation>
        <location evidence="1">Cell membrane</location>
        <topology evidence="1">Multi-pass membrane protein</topology>
    </subcellularLocation>
</comment>
<keyword evidence="9" id="KW-1185">Reference proteome</keyword>
<feature type="transmembrane region" description="Helical" evidence="7">
    <location>
        <begin position="14"/>
        <end position="33"/>
    </location>
</feature>
<dbReference type="GO" id="GO:0006605">
    <property type="term" value="P:protein targeting"/>
    <property type="evidence" value="ECO:0007669"/>
    <property type="project" value="InterPro"/>
</dbReference>
<dbReference type="PRINTS" id="PR00953">
    <property type="entry name" value="TYPE3IMRPROT"/>
</dbReference>
<evidence type="ECO:0000256" key="2">
    <source>
        <dbReference type="ARBA" id="ARBA00009772"/>
    </source>
</evidence>
<evidence type="ECO:0000256" key="4">
    <source>
        <dbReference type="ARBA" id="ARBA00022692"/>
    </source>
</evidence>
<feature type="transmembrane region" description="Helical" evidence="7">
    <location>
        <begin position="45"/>
        <end position="65"/>
    </location>
</feature>
<gene>
    <name evidence="8" type="ORF">SAMN05421688_2590</name>
</gene>
<dbReference type="GO" id="GO:0005886">
    <property type="term" value="C:plasma membrane"/>
    <property type="evidence" value="ECO:0007669"/>
    <property type="project" value="UniProtKB-SubCell"/>
</dbReference>
<comment type="similarity">
    <text evidence="2">Belongs to the FliR/MopE/SpaR family.</text>
</comment>
<dbReference type="InterPro" id="IPR002010">
    <property type="entry name" value="T3SS_IM_R"/>
</dbReference>
<reference evidence="8 9" key="1">
    <citation type="submission" date="2016-10" db="EMBL/GenBank/DDBJ databases">
        <authorList>
            <person name="de Groot N.N."/>
        </authorList>
    </citation>
    <scope>NUCLEOTIDE SEQUENCE [LARGE SCALE GENOMIC DNA]</scope>
    <source>
        <strain evidence="8 9">DSM 29316</strain>
    </source>
</reference>
<dbReference type="EMBL" id="FOJU01000004">
    <property type="protein sequence ID" value="SFB05351.1"/>
    <property type="molecule type" value="Genomic_DNA"/>
</dbReference>
<dbReference type="Pfam" id="PF01311">
    <property type="entry name" value="Bac_export_1"/>
    <property type="match status" value="1"/>
</dbReference>
<dbReference type="Proteomes" id="UP000198796">
    <property type="component" value="Unassembled WGS sequence"/>
</dbReference>
<feature type="transmembrane region" description="Helical" evidence="7">
    <location>
        <begin position="85"/>
        <end position="107"/>
    </location>
</feature>
<keyword evidence="8" id="KW-0282">Flagellum</keyword>
<feature type="transmembrane region" description="Helical" evidence="7">
    <location>
        <begin position="214"/>
        <end position="235"/>
    </location>
</feature>
<evidence type="ECO:0000256" key="3">
    <source>
        <dbReference type="ARBA" id="ARBA00022475"/>
    </source>
</evidence>
<evidence type="ECO:0000313" key="9">
    <source>
        <dbReference type="Proteomes" id="UP000198796"/>
    </source>
</evidence>
<sequence>MIEELTSATDLLEGFLAVGMVVFFRIGAILATLPAFGERAVPVQVRLIVALSFTLIVAPIVTPGWDIAFETPMQMLGYLIPETIVGLVMGLMLRLFVLALSVAGSIAAQSTSLSQILGGAALEPMPAIGHLLVVSGLALAVLFGLHTRITEWMVLSYDLFPPGRLPDANLISEWGVQRISRAFSLAFMLAAPFVIASLVYNLALGVINKAMPQLMVSFVGAPVVTAGGLFILFLASPIMLEVWLTALNGFIANPFGAQP</sequence>
<dbReference type="PANTHER" id="PTHR30065">
    <property type="entry name" value="FLAGELLAR BIOSYNTHETIC PROTEIN FLIR"/>
    <property type="match status" value="1"/>
</dbReference>
<dbReference type="STRING" id="871651.SAMN05421688_2590"/>
<evidence type="ECO:0000256" key="7">
    <source>
        <dbReference type="SAM" id="Phobius"/>
    </source>
</evidence>
<proteinExistence type="inferred from homology"/>
<accession>A0A1I0XWH8</accession>
<dbReference type="AlphaFoldDB" id="A0A1I0XWH8"/>
<keyword evidence="5 7" id="KW-1133">Transmembrane helix</keyword>
<dbReference type="PANTHER" id="PTHR30065:SF1">
    <property type="entry name" value="SURFACE PRESENTATION OF ANTIGENS PROTEIN SPAR"/>
    <property type="match status" value="1"/>
</dbReference>
<evidence type="ECO:0000313" key="8">
    <source>
        <dbReference type="EMBL" id="SFB05351.1"/>
    </source>
</evidence>
<feature type="transmembrane region" description="Helical" evidence="7">
    <location>
        <begin position="182"/>
        <end position="202"/>
    </location>
</feature>
<keyword evidence="4 7" id="KW-0812">Transmembrane</keyword>
<evidence type="ECO:0000256" key="1">
    <source>
        <dbReference type="ARBA" id="ARBA00004651"/>
    </source>
</evidence>
<organism evidence="8 9">
    <name type="scientific">Poseidonocella pacifica</name>
    <dbReference type="NCBI Taxonomy" id="871651"/>
    <lineage>
        <taxon>Bacteria</taxon>
        <taxon>Pseudomonadati</taxon>
        <taxon>Pseudomonadota</taxon>
        <taxon>Alphaproteobacteria</taxon>
        <taxon>Rhodobacterales</taxon>
        <taxon>Roseobacteraceae</taxon>
        <taxon>Poseidonocella</taxon>
    </lineage>
</organism>
<feature type="transmembrane region" description="Helical" evidence="7">
    <location>
        <begin position="128"/>
        <end position="149"/>
    </location>
</feature>
<keyword evidence="8" id="KW-0969">Cilium</keyword>
<evidence type="ECO:0000256" key="6">
    <source>
        <dbReference type="ARBA" id="ARBA00023136"/>
    </source>
</evidence>
<keyword evidence="8" id="KW-0966">Cell projection</keyword>
<evidence type="ECO:0000256" key="5">
    <source>
        <dbReference type="ARBA" id="ARBA00022989"/>
    </source>
</evidence>
<keyword evidence="3" id="KW-1003">Cell membrane</keyword>
<protein>
    <submittedName>
        <fullName evidence="8">Flagellar biosynthetic protein FliR</fullName>
    </submittedName>
</protein>
<name>A0A1I0XWH8_9RHOB</name>
<dbReference type="RefSeq" id="WP_425439245.1">
    <property type="nucleotide sequence ID" value="NZ_FOJU01000004.1"/>
</dbReference>